<dbReference type="STRING" id="1472378.AU381_25595"/>
<accession>A0A178XIS9</accession>
<dbReference type="Pfam" id="PF04143">
    <property type="entry name" value="Sulf_transp"/>
    <property type="match status" value="1"/>
</dbReference>
<keyword evidence="7 9" id="KW-0472">Membrane</keyword>
<comment type="similarity">
    <text evidence="8">Belongs to the TsuA/YedE (TC 9.B.102) family.</text>
</comment>
<comment type="caution">
    <text evidence="10">The sequence shown here is derived from an EMBL/GenBank/DDBJ whole genome shotgun (WGS) entry which is preliminary data.</text>
</comment>
<evidence type="ECO:0000256" key="9">
    <source>
        <dbReference type="SAM" id="Phobius"/>
    </source>
</evidence>
<organism evidence="10 11">
    <name type="scientific">Sinorhizobium glycinis</name>
    <dbReference type="NCBI Taxonomy" id="1472378"/>
    <lineage>
        <taxon>Bacteria</taxon>
        <taxon>Pseudomonadati</taxon>
        <taxon>Pseudomonadota</taxon>
        <taxon>Alphaproteobacteria</taxon>
        <taxon>Hyphomicrobiales</taxon>
        <taxon>Rhizobiaceae</taxon>
        <taxon>Sinorhizobium/Ensifer group</taxon>
        <taxon>Sinorhizobium</taxon>
    </lineage>
</organism>
<dbReference type="InterPro" id="IPR007272">
    <property type="entry name" value="Sulf_transp_TsuA/YedE"/>
</dbReference>
<evidence type="ECO:0000256" key="2">
    <source>
        <dbReference type="ARBA" id="ARBA00022448"/>
    </source>
</evidence>
<dbReference type="PANTHER" id="PTHR30574:SF1">
    <property type="entry name" value="SULPHUR TRANSPORT DOMAIN-CONTAINING PROTEIN"/>
    <property type="match status" value="1"/>
</dbReference>
<evidence type="ECO:0000256" key="4">
    <source>
        <dbReference type="ARBA" id="ARBA00022519"/>
    </source>
</evidence>
<keyword evidence="4" id="KW-0997">Cell inner membrane</keyword>
<protein>
    <submittedName>
        <fullName evidence="10">Uncharacterized protein</fullName>
    </submittedName>
</protein>
<sequence>MTEINYLWPLTGGLLIGLSAALYLLLNGRIAGISGLAAAAAGLTEDDDSKLGLGFLVGIIAGAWLAAALARKPEIVITSSPALLISAGLIVGYGTRLGSGCTSGHGVCGVARLSPRSLVATAIFMAVASATVFVTRHLLGVQP</sequence>
<dbReference type="PANTHER" id="PTHR30574">
    <property type="entry name" value="INNER MEMBRANE PROTEIN YEDE"/>
    <property type="match status" value="1"/>
</dbReference>
<proteinExistence type="inferred from homology"/>
<comment type="subcellular location">
    <subcellularLocation>
        <location evidence="1">Cell inner membrane</location>
        <topology evidence="1">Multi-pass membrane protein</topology>
    </subcellularLocation>
</comment>
<dbReference type="GO" id="GO:0005886">
    <property type="term" value="C:plasma membrane"/>
    <property type="evidence" value="ECO:0007669"/>
    <property type="project" value="UniProtKB-SubCell"/>
</dbReference>
<feature type="transmembrane region" description="Helical" evidence="9">
    <location>
        <begin position="75"/>
        <end position="97"/>
    </location>
</feature>
<feature type="transmembrane region" description="Helical" evidence="9">
    <location>
        <begin position="6"/>
        <end position="26"/>
    </location>
</feature>
<evidence type="ECO:0000313" key="11">
    <source>
        <dbReference type="Proteomes" id="UP000094025"/>
    </source>
</evidence>
<evidence type="ECO:0000256" key="5">
    <source>
        <dbReference type="ARBA" id="ARBA00022692"/>
    </source>
</evidence>
<name>A0A178XIS9_9HYPH</name>
<keyword evidence="2" id="KW-0813">Transport</keyword>
<evidence type="ECO:0000313" key="10">
    <source>
        <dbReference type="EMBL" id="OAP35137.1"/>
    </source>
</evidence>
<keyword evidence="11" id="KW-1185">Reference proteome</keyword>
<reference evidence="10 11" key="1">
    <citation type="journal article" date="2016" name="Int. J. Syst. Evol. Microbiol.">
        <title>Ensifer glycinis sp. nov., an novel rhizobial species associated with Glycine spp.</title>
        <authorList>
            <person name="Yan H."/>
            <person name="Yan J."/>
            <person name="Sui X.H."/>
            <person name="Wang E.T."/>
            <person name="Chen W.X."/>
            <person name="Zhang X.X."/>
            <person name="Chen W.F."/>
        </authorList>
    </citation>
    <scope>NUCLEOTIDE SEQUENCE [LARGE SCALE GENOMIC DNA]</scope>
    <source>
        <strain evidence="10 11">CCBAU 23380</strain>
    </source>
</reference>
<dbReference type="EMBL" id="LPUX01000067">
    <property type="protein sequence ID" value="OAP35137.1"/>
    <property type="molecule type" value="Genomic_DNA"/>
</dbReference>
<dbReference type="RefSeq" id="WP_064244380.1">
    <property type="nucleotide sequence ID" value="NZ_LPUX01000067.1"/>
</dbReference>
<dbReference type="OrthoDB" id="9814020at2"/>
<dbReference type="Proteomes" id="UP000094025">
    <property type="component" value="Unassembled WGS sequence"/>
</dbReference>
<keyword evidence="5 9" id="KW-0812">Transmembrane</keyword>
<keyword evidence="3" id="KW-1003">Cell membrane</keyword>
<gene>
    <name evidence="10" type="ORF">AU381_25595</name>
</gene>
<feature type="transmembrane region" description="Helical" evidence="9">
    <location>
        <begin position="118"/>
        <end position="139"/>
    </location>
</feature>
<dbReference type="AlphaFoldDB" id="A0A178XIS9"/>
<evidence type="ECO:0000256" key="6">
    <source>
        <dbReference type="ARBA" id="ARBA00022989"/>
    </source>
</evidence>
<evidence type="ECO:0000256" key="7">
    <source>
        <dbReference type="ARBA" id="ARBA00023136"/>
    </source>
</evidence>
<evidence type="ECO:0000256" key="3">
    <source>
        <dbReference type="ARBA" id="ARBA00022475"/>
    </source>
</evidence>
<evidence type="ECO:0000256" key="8">
    <source>
        <dbReference type="ARBA" id="ARBA00035655"/>
    </source>
</evidence>
<evidence type="ECO:0000256" key="1">
    <source>
        <dbReference type="ARBA" id="ARBA00004429"/>
    </source>
</evidence>
<feature type="transmembrane region" description="Helical" evidence="9">
    <location>
        <begin position="51"/>
        <end position="69"/>
    </location>
</feature>
<keyword evidence="6 9" id="KW-1133">Transmembrane helix</keyword>